<dbReference type="PROSITE" id="PS01207">
    <property type="entry name" value="GLYPICAN"/>
    <property type="match status" value="1"/>
</dbReference>
<dbReference type="PANTHER" id="PTHR10822">
    <property type="entry name" value="GLYPICAN"/>
    <property type="match status" value="1"/>
</dbReference>
<keyword evidence="15" id="KW-1185">Reference proteome</keyword>
<feature type="compositionally biased region" description="Low complexity" evidence="13">
    <location>
        <begin position="37"/>
        <end position="54"/>
    </location>
</feature>
<dbReference type="GO" id="GO:1905475">
    <property type="term" value="P:regulation of protein localization to membrane"/>
    <property type="evidence" value="ECO:0007669"/>
    <property type="project" value="TreeGrafter"/>
</dbReference>
<dbReference type="PANTHER" id="PTHR10822:SF12">
    <property type="entry name" value="GLYPICAN-5"/>
    <property type="match status" value="1"/>
</dbReference>
<keyword evidence="6 12" id="KW-0654">Proteoglycan</keyword>
<dbReference type="Pfam" id="PF01153">
    <property type="entry name" value="Glypican"/>
    <property type="match status" value="1"/>
</dbReference>
<reference evidence="14" key="1">
    <citation type="submission" date="2025-08" db="UniProtKB">
        <authorList>
            <consortium name="Ensembl"/>
        </authorList>
    </citation>
    <scope>IDENTIFICATION</scope>
</reference>
<evidence type="ECO:0000256" key="4">
    <source>
        <dbReference type="ARBA" id="ARBA00022622"/>
    </source>
</evidence>
<dbReference type="GO" id="GO:0098552">
    <property type="term" value="C:side of membrane"/>
    <property type="evidence" value="ECO:0007669"/>
    <property type="project" value="UniProtKB-KW"/>
</dbReference>
<evidence type="ECO:0000256" key="8">
    <source>
        <dbReference type="ARBA" id="ARBA00023180"/>
    </source>
</evidence>
<organism evidence="14 15">
    <name type="scientific">Zonotrichia albicollis</name>
    <name type="common">White-throated sparrow</name>
    <name type="synonym">Fringilla albicollis</name>
    <dbReference type="NCBI Taxonomy" id="44394"/>
    <lineage>
        <taxon>Eukaryota</taxon>
        <taxon>Metazoa</taxon>
        <taxon>Chordata</taxon>
        <taxon>Craniata</taxon>
        <taxon>Vertebrata</taxon>
        <taxon>Euteleostomi</taxon>
        <taxon>Archelosauria</taxon>
        <taxon>Archosauria</taxon>
        <taxon>Dinosauria</taxon>
        <taxon>Saurischia</taxon>
        <taxon>Theropoda</taxon>
        <taxon>Coelurosauria</taxon>
        <taxon>Aves</taxon>
        <taxon>Neognathae</taxon>
        <taxon>Neoaves</taxon>
        <taxon>Telluraves</taxon>
        <taxon>Australaves</taxon>
        <taxon>Passeriformes</taxon>
        <taxon>Passerellidae</taxon>
        <taxon>Zonotrichia</taxon>
    </lineage>
</organism>
<feature type="region of interest" description="Disordered" evidence="13">
    <location>
        <begin position="1"/>
        <end position="87"/>
    </location>
</feature>
<evidence type="ECO:0000313" key="14">
    <source>
        <dbReference type="Ensembl" id="ENSZALP00000009908.1"/>
    </source>
</evidence>
<proteinExistence type="inferred from homology"/>
<feature type="compositionally biased region" description="Low complexity" evidence="13">
    <location>
        <begin position="69"/>
        <end position="85"/>
    </location>
</feature>
<comment type="function">
    <text evidence="12">Cell surface proteoglycan.</text>
</comment>
<dbReference type="AlphaFoldDB" id="A0A8D2MMF2"/>
<keyword evidence="4 12" id="KW-0336">GPI-anchor</keyword>
<evidence type="ECO:0000256" key="7">
    <source>
        <dbReference type="ARBA" id="ARBA00023136"/>
    </source>
</evidence>
<evidence type="ECO:0000256" key="9">
    <source>
        <dbReference type="ARBA" id="ARBA00023207"/>
    </source>
</evidence>
<dbReference type="GO" id="GO:0009986">
    <property type="term" value="C:cell surface"/>
    <property type="evidence" value="ECO:0007669"/>
    <property type="project" value="TreeGrafter"/>
</dbReference>
<evidence type="ECO:0000256" key="10">
    <source>
        <dbReference type="ARBA" id="ARBA00023288"/>
    </source>
</evidence>
<protein>
    <submittedName>
        <fullName evidence="14">Glypican 5</fullName>
    </submittedName>
</protein>
<keyword evidence="7 12" id="KW-0472">Membrane</keyword>
<evidence type="ECO:0000256" key="13">
    <source>
        <dbReference type="SAM" id="MobiDB-lite"/>
    </source>
</evidence>
<keyword evidence="10 12" id="KW-0449">Lipoprotein</keyword>
<evidence type="ECO:0000256" key="3">
    <source>
        <dbReference type="ARBA" id="ARBA00022475"/>
    </source>
</evidence>
<dbReference type="GO" id="GO:0090263">
    <property type="term" value="P:positive regulation of canonical Wnt signaling pathway"/>
    <property type="evidence" value="ECO:0007669"/>
    <property type="project" value="TreeGrafter"/>
</dbReference>
<sequence length="668" mass="72382">MPALPLPFVFPSAARTPRTPGVRGRAGISPPGPGPDRAAPSRCRPGRGAPPRAGAGAGPGEGPGGAAGGASPAAALGAPRPRPCGSWRRSRAMGAKSLCLGVLTVAVLLLAAASQGAEPPPSCEAVRKVFQLRRLGPLGGVPEFPRAGVDLQVCTSKNSTCCTKKMEERYQIAAKQDIQQVLQTSSATLKFLISHNAAAFQETFEMLIRLAENYTSTLFCNAYRNMAAEAAVHVQEFFTDVGLFLFGTDASTEEFVNRFFDTLFPVVYNHVINPGPTDISLEYAECLRAARRDIRPFGSIPRKAIGQMGRSLLPSRTLLQALNLGVEVINTTDHLPFSRECSRALLRMQYCPQCQGLTLSKPCLGYCLNILRGCLAHLAEVDLHWQGYIQALEELSGALSGAHSIEHVLLNFHSLVHNALVQAGINGPEVSEQVNKICGPPVRKPKQSPGCSFDQNKDNQVLKMFSRDSEQTLTNRRKEFIRHLRPYRAFYGGLADQLCANELAAADGLPCWNGEDLVGSYTRRVVGSGIKAQSANPEVKVKGTDPVIRQIIDKLKHVVQLLQGKSFPKYDKWDLQQTGSGGGVDEQISGDCDDEDGCGGSGSGEFKRVLKITDQGGEEQHLTLDVPFPILPVIAFIIQPWMNLLLCWFASTLLTKSLKMSCSLFFFL</sequence>
<dbReference type="Ensembl" id="ENSZALT00000013775.1">
    <property type="protein sequence ID" value="ENSZALP00000009908.1"/>
    <property type="gene ID" value="ENSZALG00000008452.1"/>
</dbReference>
<keyword evidence="9 12" id="KW-0357">Heparan sulfate</keyword>
<dbReference type="InterPro" id="IPR001863">
    <property type="entry name" value="Glypican"/>
</dbReference>
<accession>A0A8D2MMF2</accession>
<evidence type="ECO:0000313" key="15">
    <source>
        <dbReference type="Proteomes" id="UP000694413"/>
    </source>
</evidence>
<dbReference type="GO" id="GO:0005576">
    <property type="term" value="C:extracellular region"/>
    <property type="evidence" value="ECO:0007669"/>
    <property type="project" value="TreeGrafter"/>
</dbReference>
<keyword evidence="3" id="KW-1003">Cell membrane</keyword>
<evidence type="ECO:0000256" key="6">
    <source>
        <dbReference type="ARBA" id="ARBA00022974"/>
    </source>
</evidence>
<evidence type="ECO:0000256" key="11">
    <source>
        <dbReference type="RuleBase" id="RU003518"/>
    </source>
</evidence>
<evidence type="ECO:0000256" key="5">
    <source>
        <dbReference type="ARBA" id="ARBA00022729"/>
    </source>
</evidence>
<keyword evidence="8" id="KW-0325">Glycoprotein</keyword>
<name>A0A8D2MMF2_ZONAL</name>
<keyword evidence="5" id="KW-0732">Signal</keyword>
<dbReference type="Proteomes" id="UP000694413">
    <property type="component" value="Unassembled WGS sequence"/>
</dbReference>
<comment type="subcellular location">
    <subcellularLocation>
        <location evidence="1 12">Cell membrane</location>
        <topology evidence="1 12">Lipid-anchor</topology>
        <topology evidence="1 12">GPI-anchor</topology>
    </subcellularLocation>
</comment>
<gene>
    <name evidence="14" type="primary">GPC5</name>
</gene>
<dbReference type="InterPro" id="IPR019803">
    <property type="entry name" value="Glypican_CS"/>
</dbReference>
<feature type="compositionally biased region" description="Gly residues" evidence="13">
    <location>
        <begin position="55"/>
        <end position="68"/>
    </location>
</feature>
<dbReference type="GO" id="GO:0005886">
    <property type="term" value="C:plasma membrane"/>
    <property type="evidence" value="ECO:0007669"/>
    <property type="project" value="UniProtKB-SubCell"/>
</dbReference>
<evidence type="ECO:0000256" key="1">
    <source>
        <dbReference type="ARBA" id="ARBA00004609"/>
    </source>
</evidence>
<reference evidence="14" key="2">
    <citation type="submission" date="2025-09" db="UniProtKB">
        <authorList>
            <consortium name="Ensembl"/>
        </authorList>
    </citation>
    <scope>IDENTIFICATION</scope>
</reference>
<evidence type="ECO:0000256" key="12">
    <source>
        <dbReference type="RuleBase" id="RU003519"/>
    </source>
</evidence>
<dbReference type="GO" id="GO:0016477">
    <property type="term" value="P:cell migration"/>
    <property type="evidence" value="ECO:0007669"/>
    <property type="project" value="TreeGrafter"/>
</dbReference>
<comment type="similarity">
    <text evidence="2 11">Belongs to the glypican family.</text>
</comment>
<evidence type="ECO:0000256" key="2">
    <source>
        <dbReference type="ARBA" id="ARBA00010260"/>
    </source>
</evidence>